<evidence type="ECO:0000313" key="3">
    <source>
        <dbReference type="Proteomes" id="UP000799423"/>
    </source>
</evidence>
<keyword evidence="3" id="KW-1185">Reference proteome</keyword>
<feature type="non-terminal residue" evidence="2">
    <location>
        <position position="229"/>
    </location>
</feature>
<dbReference type="PANTHER" id="PTHR13170:SF16">
    <property type="entry name" value="PROTEIN O-GLCNACASE"/>
    <property type="match status" value="1"/>
</dbReference>
<dbReference type="Gene3D" id="3.40.630.30">
    <property type="match status" value="1"/>
</dbReference>
<dbReference type="OrthoDB" id="64477at2759"/>
<dbReference type="AlphaFoldDB" id="A0A6A7AYD3"/>
<dbReference type="InterPro" id="IPR016181">
    <property type="entry name" value="Acyl_CoA_acyltransferase"/>
</dbReference>
<organism evidence="2 3">
    <name type="scientific">Plenodomus tracheiphilus IPT5</name>
    <dbReference type="NCBI Taxonomy" id="1408161"/>
    <lineage>
        <taxon>Eukaryota</taxon>
        <taxon>Fungi</taxon>
        <taxon>Dikarya</taxon>
        <taxon>Ascomycota</taxon>
        <taxon>Pezizomycotina</taxon>
        <taxon>Dothideomycetes</taxon>
        <taxon>Pleosporomycetidae</taxon>
        <taxon>Pleosporales</taxon>
        <taxon>Pleosporineae</taxon>
        <taxon>Leptosphaeriaceae</taxon>
        <taxon>Plenodomus</taxon>
    </lineage>
</organism>
<protein>
    <submittedName>
        <fullName evidence="2">GCN5-related N-acetyltransferas-like protein</fullName>
    </submittedName>
</protein>
<dbReference type="InterPro" id="IPR051822">
    <property type="entry name" value="Glycosyl_Hydrolase_84"/>
</dbReference>
<dbReference type="GO" id="GO:0016231">
    <property type="term" value="F:beta-N-acetylglucosaminidase activity"/>
    <property type="evidence" value="ECO:0007669"/>
    <property type="project" value="TreeGrafter"/>
</dbReference>
<dbReference type="EMBL" id="MU006319">
    <property type="protein sequence ID" value="KAF2848301.1"/>
    <property type="molecule type" value="Genomic_DNA"/>
</dbReference>
<sequence>MPQERAEMAIPFIRAYDSTRDLENGLHVYYTTVDPGLDFEPARTIGSYLWYRPYVSLTPDTCHVLDDGTGRIVGYCIGTADTASFAQHWREVFTQLIDPMQVPKPEIQTDDPLMEGGMVKEFRASAYNAHCSMLQDWPQTLQQYPAHMHIDILPEYQRRGYGRALINAFFQSVKSMGAHGVHLDMVKTNTNGLAFYERIGFQRCPQILDGGASGESGVDGIVLTLVKDL</sequence>
<name>A0A6A7AYD3_9PLEO</name>
<dbReference type="InterPro" id="IPR000182">
    <property type="entry name" value="GNAT_dom"/>
</dbReference>
<dbReference type="Pfam" id="PF13508">
    <property type="entry name" value="Acetyltransf_7"/>
    <property type="match status" value="1"/>
</dbReference>
<evidence type="ECO:0000313" key="2">
    <source>
        <dbReference type="EMBL" id="KAF2848301.1"/>
    </source>
</evidence>
<dbReference type="GO" id="GO:0009100">
    <property type="term" value="P:glycoprotein metabolic process"/>
    <property type="evidence" value="ECO:0007669"/>
    <property type="project" value="TreeGrafter"/>
</dbReference>
<dbReference type="PANTHER" id="PTHR13170">
    <property type="entry name" value="O-GLCNACASE"/>
    <property type="match status" value="1"/>
</dbReference>
<reference evidence="2" key="1">
    <citation type="submission" date="2020-01" db="EMBL/GenBank/DDBJ databases">
        <authorList>
            <consortium name="DOE Joint Genome Institute"/>
            <person name="Haridas S."/>
            <person name="Albert R."/>
            <person name="Binder M."/>
            <person name="Bloem J."/>
            <person name="Labutti K."/>
            <person name="Salamov A."/>
            <person name="Andreopoulos B."/>
            <person name="Baker S.E."/>
            <person name="Barry K."/>
            <person name="Bills G."/>
            <person name="Bluhm B.H."/>
            <person name="Cannon C."/>
            <person name="Castanera R."/>
            <person name="Culley D.E."/>
            <person name="Daum C."/>
            <person name="Ezra D."/>
            <person name="Gonzalez J.B."/>
            <person name="Henrissat B."/>
            <person name="Kuo A."/>
            <person name="Liang C."/>
            <person name="Lipzen A."/>
            <person name="Lutzoni F."/>
            <person name="Magnuson J."/>
            <person name="Mondo S."/>
            <person name="Nolan M."/>
            <person name="Ohm R."/>
            <person name="Pangilinan J."/>
            <person name="Park H.-J."/>
            <person name="Ramirez L."/>
            <person name="Alfaro M."/>
            <person name="Sun H."/>
            <person name="Tritt A."/>
            <person name="Yoshinaga Y."/>
            <person name="Zwiers L.-H."/>
            <person name="Turgeon B.G."/>
            <person name="Goodwin S.B."/>
            <person name="Spatafora J.W."/>
            <person name="Crous P.W."/>
            <person name="Grigoriev I.V."/>
        </authorList>
    </citation>
    <scope>NUCLEOTIDE SEQUENCE</scope>
    <source>
        <strain evidence="2">IPT5</strain>
    </source>
</reference>
<evidence type="ECO:0000259" key="1">
    <source>
        <dbReference type="PROSITE" id="PS51186"/>
    </source>
</evidence>
<feature type="domain" description="N-acetyltransferase" evidence="1">
    <location>
        <begin position="72"/>
        <end position="229"/>
    </location>
</feature>
<dbReference type="CDD" id="cd04301">
    <property type="entry name" value="NAT_SF"/>
    <property type="match status" value="1"/>
</dbReference>
<proteinExistence type="predicted"/>
<dbReference type="Proteomes" id="UP000799423">
    <property type="component" value="Unassembled WGS sequence"/>
</dbReference>
<dbReference type="PROSITE" id="PS51186">
    <property type="entry name" value="GNAT"/>
    <property type="match status" value="1"/>
</dbReference>
<gene>
    <name evidence="2" type="ORF">T440DRAFT_429212</name>
</gene>
<dbReference type="SUPFAM" id="SSF55729">
    <property type="entry name" value="Acyl-CoA N-acyltransferases (Nat)"/>
    <property type="match status" value="1"/>
</dbReference>
<accession>A0A6A7AYD3</accession>
<dbReference type="GO" id="GO:0016747">
    <property type="term" value="F:acyltransferase activity, transferring groups other than amino-acyl groups"/>
    <property type="evidence" value="ECO:0007669"/>
    <property type="project" value="InterPro"/>
</dbReference>